<protein>
    <submittedName>
        <fullName evidence="3">2-oxoglutarate and iron-dependent oxygenase domain-containing protein 3 isoform X1</fullName>
    </submittedName>
</protein>
<dbReference type="PANTHER" id="PTHR14650">
    <property type="entry name" value="PROLYL HYDROXYLASE-RELATED"/>
    <property type="match status" value="1"/>
</dbReference>
<dbReference type="RefSeq" id="XP_019321363.2">
    <property type="nucleotide sequence ID" value="XM_019465818.2"/>
</dbReference>
<sequence length="332" mass="35960">MAPQRRGALRAPEGSGASERRRPCSTKNVRAPWEVQRKWLRTTVLGACAVLTGLLLWSSLGGDDGVTEVLAHRGEILPGRFIEVPCSEDYDSHRRFEGCSPRKCGRGITDTVITRDEAQRIRSIAEKGLSLGGSDGGASILDLHSGALSVGKHFVNLYRYFGDKIQTVFSEEDFQLYRDVRQKVQLTIAQAFGISASSLHLTKPTFFSRINSTQARTAHDEYWHVHVDKPSVAPAAAGGLSSGLPAPPPCSSSSWEDLLTTPDPLDFPSLLCSRSVMLTSCRRSPSLPVLQPPHPPTPLHTHGLGMLPGETCLGRHPRAAMCSGDPGHPSCP</sequence>
<dbReference type="GO" id="GO:0016020">
    <property type="term" value="C:membrane"/>
    <property type="evidence" value="ECO:0007669"/>
    <property type="project" value="TreeGrafter"/>
</dbReference>
<dbReference type="PANTHER" id="PTHR14650:SF1">
    <property type="entry name" value="2-OXOGLUTARATE AND IRON-DEPENDENT OXYGENASE DOMAIN-CONTAINING PROTEIN 3"/>
    <property type="match status" value="1"/>
</dbReference>
<accession>A0A9V1GFV6</accession>
<keyword evidence="2" id="KW-1185">Reference proteome</keyword>
<evidence type="ECO:0000313" key="2">
    <source>
        <dbReference type="Proteomes" id="UP001165780"/>
    </source>
</evidence>
<evidence type="ECO:0000256" key="1">
    <source>
        <dbReference type="SAM" id="MobiDB-lite"/>
    </source>
</evidence>
<name>A0A9V1GFV6_PANPR</name>
<evidence type="ECO:0000313" key="3">
    <source>
        <dbReference type="RefSeq" id="XP_019321363.2"/>
    </source>
</evidence>
<dbReference type="KEGG" id="ppad:109276741"/>
<feature type="region of interest" description="Disordered" evidence="1">
    <location>
        <begin position="1"/>
        <end position="27"/>
    </location>
</feature>
<dbReference type="InterPro" id="IPR039210">
    <property type="entry name" value="OGFOD3"/>
</dbReference>
<dbReference type="AlphaFoldDB" id="A0A9V1GFV6"/>
<dbReference type="GeneID" id="109276741"/>
<organism evidence="2 3">
    <name type="scientific">Panthera pardus</name>
    <name type="common">Leopard</name>
    <name type="synonym">Felis pardus</name>
    <dbReference type="NCBI Taxonomy" id="9691"/>
    <lineage>
        <taxon>Eukaryota</taxon>
        <taxon>Metazoa</taxon>
        <taxon>Chordata</taxon>
        <taxon>Craniata</taxon>
        <taxon>Vertebrata</taxon>
        <taxon>Euteleostomi</taxon>
        <taxon>Mammalia</taxon>
        <taxon>Eutheria</taxon>
        <taxon>Laurasiatheria</taxon>
        <taxon>Carnivora</taxon>
        <taxon>Feliformia</taxon>
        <taxon>Felidae</taxon>
        <taxon>Pantherinae</taxon>
        <taxon>Panthera</taxon>
    </lineage>
</organism>
<reference evidence="3" key="1">
    <citation type="submission" date="2025-08" db="UniProtKB">
        <authorList>
            <consortium name="RefSeq"/>
        </authorList>
    </citation>
    <scope>IDENTIFICATION</scope>
    <source>
        <tissue evidence="3">Whole blood</tissue>
    </source>
</reference>
<dbReference type="Proteomes" id="UP001165780">
    <property type="component" value="Unplaced"/>
</dbReference>
<proteinExistence type="predicted"/>
<dbReference type="CTD" id="79701"/>
<gene>
    <name evidence="3" type="primary">OGFOD3</name>
</gene>